<dbReference type="EMBL" id="PGCI01000110">
    <property type="protein sequence ID" value="PLW39823.1"/>
    <property type="molecule type" value="Genomic_DNA"/>
</dbReference>
<feature type="region of interest" description="Disordered" evidence="1">
    <location>
        <begin position="1"/>
        <end position="42"/>
    </location>
</feature>
<name>A0A2N5UPY0_9BASI</name>
<proteinExistence type="predicted"/>
<protein>
    <submittedName>
        <fullName evidence="2">Uncharacterized protein</fullName>
    </submittedName>
</protein>
<dbReference type="Proteomes" id="UP000235392">
    <property type="component" value="Unassembled WGS sequence"/>
</dbReference>
<evidence type="ECO:0000313" key="3">
    <source>
        <dbReference type="Proteomes" id="UP000235392"/>
    </source>
</evidence>
<organism evidence="2 3">
    <name type="scientific">Puccinia coronata f. sp. avenae</name>
    <dbReference type="NCBI Taxonomy" id="200324"/>
    <lineage>
        <taxon>Eukaryota</taxon>
        <taxon>Fungi</taxon>
        <taxon>Dikarya</taxon>
        <taxon>Basidiomycota</taxon>
        <taxon>Pucciniomycotina</taxon>
        <taxon>Pucciniomycetes</taxon>
        <taxon>Pucciniales</taxon>
        <taxon>Pucciniaceae</taxon>
        <taxon>Puccinia</taxon>
    </lineage>
</organism>
<evidence type="ECO:0000256" key="1">
    <source>
        <dbReference type="SAM" id="MobiDB-lite"/>
    </source>
</evidence>
<feature type="compositionally biased region" description="Low complexity" evidence="1">
    <location>
        <begin position="21"/>
        <end position="37"/>
    </location>
</feature>
<evidence type="ECO:0000313" key="2">
    <source>
        <dbReference type="EMBL" id="PLW39823.1"/>
    </source>
</evidence>
<feature type="compositionally biased region" description="Pro residues" evidence="1">
    <location>
        <begin position="1"/>
        <end position="20"/>
    </location>
</feature>
<accession>A0A2N5UPY0</accession>
<dbReference type="AlphaFoldDB" id="A0A2N5UPY0"/>
<reference evidence="2 3" key="1">
    <citation type="submission" date="2017-11" db="EMBL/GenBank/DDBJ databases">
        <title>De novo assembly and phasing of dikaryotic genomes from two isolates of Puccinia coronata f. sp. avenae, the causal agent of oat crown rust.</title>
        <authorList>
            <person name="Miller M.E."/>
            <person name="Zhang Y."/>
            <person name="Omidvar V."/>
            <person name="Sperschneider J."/>
            <person name="Schwessinger B."/>
            <person name="Raley C."/>
            <person name="Palmer J.M."/>
            <person name="Garnica D."/>
            <person name="Upadhyaya N."/>
            <person name="Rathjen J."/>
            <person name="Taylor J.M."/>
            <person name="Park R.F."/>
            <person name="Dodds P.N."/>
            <person name="Hirsch C.D."/>
            <person name="Kianian S.F."/>
            <person name="Figueroa M."/>
        </authorList>
    </citation>
    <scope>NUCLEOTIDE SEQUENCE [LARGE SCALE GENOMIC DNA]</scope>
    <source>
        <strain evidence="2">12SD80</strain>
    </source>
</reference>
<comment type="caution">
    <text evidence="2">The sequence shown here is derived from an EMBL/GenBank/DDBJ whole genome shotgun (WGS) entry which is preliminary data.</text>
</comment>
<gene>
    <name evidence="2" type="ORF">PCASD_10716</name>
</gene>
<sequence length="247" mass="26747">MELPKPPPDHIPPNPPPGPNPQAHIPQPQPNQVQGGNMADGARNGFRQAMLKTALETIPQLTEENYSIWKDKLTALLKLRGVLNTLNNADVPLGESDNAELTLLIISKMESVTHNNVVTAKNRDSAQKLWASINTAGINRSNTAVQAVLEQPCSTGGRTGTVRPKHLPAGRTGLSDQFLGPVAQDQPGPVGQICPTSWLSLWSDSVRPTTGRTRLFEHCSSSRVRPVNAGSARNDLLCCKHQIERGF</sequence>